<dbReference type="Gene3D" id="3.90.550.10">
    <property type="entry name" value="Spore Coat Polysaccharide Biosynthesis Protein SpsA, Chain A"/>
    <property type="match status" value="1"/>
</dbReference>
<dbReference type="EMBL" id="WKKI01000025">
    <property type="protein sequence ID" value="MRX73002.1"/>
    <property type="molecule type" value="Genomic_DNA"/>
</dbReference>
<keyword evidence="2" id="KW-0808">Transferase</keyword>
<dbReference type="PANTHER" id="PTHR43630:SF2">
    <property type="entry name" value="GLYCOSYLTRANSFERASE"/>
    <property type="match status" value="1"/>
</dbReference>
<reference evidence="2 3" key="1">
    <citation type="submission" date="2019-11" db="EMBL/GenBank/DDBJ databases">
        <title>Bacillus lacus genome.</title>
        <authorList>
            <person name="Allen C.J."/>
            <person name="Newman J.D."/>
        </authorList>
    </citation>
    <scope>NUCLEOTIDE SEQUENCE [LARGE SCALE GENOMIC DNA]</scope>
    <source>
        <strain evidence="2 3">KCTC 33946</strain>
    </source>
</reference>
<proteinExistence type="predicted"/>
<feature type="domain" description="Glycosyltransferase 2-like" evidence="1">
    <location>
        <begin position="6"/>
        <end position="158"/>
    </location>
</feature>
<dbReference type="AlphaFoldDB" id="A0A7X2J0S2"/>
<evidence type="ECO:0000259" key="1">
    <source>
        <dbReference type="Pfam" id="PF00535"/>
    </source>
</evidence>
<evidence type="ECO:0000313" key="3">
    <source>
        <dbReference type="Proteomes" id="UP000448867"/>
    </source>
</evidence>
<dbReference type="InterPro" id="IPR001173">
    <property type="entry name" value="Glyco_trans_2-like"/>
</dbReference>
<gene>
    <name evidence="2" type="ORF">GJU40_12710</name>
</gene>
<dbReference type="Pfam" id="PF00535">
    <property type="entry name" value="Glycos_transf_2"/>
    <property type="match status" value="1"/>
</dbReference>
<accession>A0A7X2J0S2</accession>
<organism evidence="2 3">
    <name type="scientific">Metabacillus lacus</name>
    <dbReference type="NCBI Taxonomy" id="1983721"/>
    <lineage>
        <taxon>Bacteria</taxon>
        <taxon>Bacillati</taxon>
        <taxon>Bacillota</taxon>
        <taxon>Bacilli</taxon>
        <taxon>Bacillales</taxon>
        <taxon>Bacillaceae</taxon>
        <taxon>Metabacillus</taxon>
    </lineage>
</organism>
<dbReference type="Proteomes" id="UP000448867">
    <property type="component" value="Unassembled WGS sequence"/>
</dbReference>
<sequence>MADLTAIVLTKNESKNIVACLESIKGFAERVVVVDSGSTDKTVELAQKHGADVFINKFDYYAQQFNWGIDNTSITTKWILRLDADERFTTELCKEAEMLMAQHADEDDVNGITMEAWLYFLGKRLKYGASKKRKLMIFKRGIGRIEDRKRDAHSVLSYGRSVALKERFIHHDFKDINSFITKYNYYATREMEDYIAYKKGNTSEIQTDKKIQSTRKKKFGLYYKAPRFFRAWLWFVYNYYFRLGFLDGKEGYIYHYFECYWYRYLVDAKIYEFEKKSIEELEKLKAFND</sequence>
<dbReference type="GO" id="GO:0016740">
    <property type="term" value="F:transferase activity"/>
    <property type="evidence" value="ECO:0007669"/>
    <property type="project" value="UniProtKB-KW"/>
</dbReference>
<protein>
    <submittedName>
        <fullName evidence="2">Glycosyltransferase</fullName>
    </submittedName>
</protein>
<dbReference type="PANTHER" id="PTHR43630">
    <property type="entry name" value="POLY-BETA-1,6-N-ACETYL-D-GLUCOSAMINE SYNTHASE"/>
    <property type="match status" value="1"/>
</dbReference>
<dbReference type="CDD" id="cd02511">
    <property type="entry name" value="Beta4Glucosyltransferase"/>
    <property type="match status" value="1"/>
</dbReference>
<dbReference type="SUPFAM" id="SSF53448">
    <property type="entry name" value="Nucleotide-diphospho-sugar transferases"/>
    <property type="match status" value="1"/>
</dbReference>
<comment type="caution">
    <text evidence="2">The sequence shown here is derived from an EMBL/GenBank/DDBJ whole genome shotgun (WGS) entry which is preliminary data.</text>
</comment>
<dbReference type="InterPro" id="IPR029044">
    <property type="entry name" value="Nucleotide-diphossugar_trans"/>
</dbReference>
<dbReference type="RefSeq" id="WP_154308236.1">
    <property type="nucleotide sequence ID" value="NZ_WKKI01000025.1"/>
</dbReference>
<dbReference type="OrthoDB" id="9815923at2"/>
<evidence type="ECO:0000313" key="2">
    <source>
        <dbReference type="EMBL" id="MRX73002.1"/>
    </source>
</evidence>
<keyword evidence="3" id="KW-1185">Reference proteome</keyword>
<name>A0A7X2J0S2_9BACI</name>